<evidence type="ECO:0008006" key="4">
    <source>
        <dbReference type="Google" id="ProtNLM"/>
    </source>
</evidence>
<comment type="caution">
    <text evidence="2">The sequence shown here is derived from an EMBL/GenBank/DDBJ whole genome shotgun (WGS) entry which is preliminary data.</text>
</comment>
<name>A0ABW2Q8S5_9MICO</name>
<protein>
    <recommendedName>
        <fullName evidence="4">Lipoprotein</fullName>
    </recommendedName>
</protein>
<accession>A0ABW2Q8S5</accession>
<feature type="region of interest" description="Disordered" evidence="1">
    <location>
        <begin position="92"/>
        <end position="117"/>
    </location>
</feature>
<evidence type="ECO:0000313" key="2">
    <source>
        <dbReference type="EMBL" id="MFC7405449.1"/>
    </source>
</evidence>
<keyword evidence="3" id="KW-1185">Reference proteome</keyword>
<dbReference type="Proteomes" id="UP001596455">
    <property type="component" value="Unassembled WGS sequence"/>
</dbReference>
<dbReference type="RefSeq" id="WP_382393898.1">
    <property type="nucleotide sequence ID" value="NZ_JBHTCQ010000002.1"/>
</dbReference>
<organism evidence="2 3">
    <name type="scientific">Georgenia alba</name>
    <dbReference type="NCBI Taxonomy" id="2233858"/>
    <lineage>
        <taxon>Bacteria</taxon>
        <taxon>Bacillati</taxon>
        <taxon>Actinomycetota</taxon>
        <taxon>Actinomycetes</taxon>
        <taxon>Micrococcales</taxon>
        <taxon>Bogoriellaceae</taxon>
        <taxon>Georgenia</taxon>
    </lineage>
</organism>
<dbReference type="EMBL" id="JBHTCQ010000002">
    <property type="protein sequence ID" value="MFC7405449.1"/>
    <property type="molecule type" value="Genomic_DNA"/>
</dbReference>
<sequence>MTLLAAVTLLTACTSSVPQEPGTPSPSPTPTAATIRWDYPDVEGYALSEDPPAPGVIELENADAGCVLQLTDERLPGSADDDTRATRDAIENAMGSLGETSEVDRRQSDITTDDGPLPATEVSFTAVSGAQELDVRMMLRAVTADGVLVGIVHICPTGSIDEDVWSTFVAQTTLHGARATTF</sequence>
<evidence type="ECO:0000256" key="1">
    <source>
        <dbReference type="SAM" id="MobiDB-lite"/>
    </source>
</evidence>
<gene>
    <name evidence="2" type="ORF">ACFQQL_10050</name>
</gene>
<evidence type="ECO:0000313" key="3">
    <source>
        <dbReference type="Proteomes" id="UP001596455"/>
    </source>
</evidence>
<proteinExistence type="predicted"/>
<reference evidence="3" key="1">
    <citation type="journal article" date="2019" name="Int. J. Syst. Evol. Microbiol.">
        <title>The Global Catalogue of Microorganisms (GCM) 10K type strain sequencing project: providing services to taxonomists for standard genome sequencing and annotation.</title>
        <authorList>
            <consortium name="The Broad Institute Genomics Platform"/>
            <consortium name="The Broad Institute Genome Sequencing Center for Infectious Disease"/>
            <person name="Wu L."/>
            <person name="Ma J."/>
        </authorList>
    </citation>
    <scope>NUCLEOTIDE SEQUENCE [LARGE SCALE GENOMIC DNA]</scope>
    <source>
        <strain evidence="3">JCM 1490</strain>
    </source>
</reference>